<dbReference type="GO" id="GO:0003913">
    <property type="term" value="F:DNA photolyase activity"/>
    <property type="evidence" value="ECO:0007669"/>
    <property type="project" value="InterPro"/>
</dbReference>
<proteinExistence type="inferred from homology"/>
<dbReference type="GO" id="GO:0003677">
    <property type="term" value="F:DNA binding"/>
    <property type="evidence" value="ECO:0007669"/>
    <property type="project" value="TreeGrafter"/>
</dbReference>
<dbReference type="PROSITE" id="PS51645">
    <property type="entry name" value="PHR_CRY_ALPHA_BETA"/>
    <property type="match status" value="1"/>
</dbReference>
<evidence type="ECO:0000313" key="10">
    <source>
        <dbReference type="Proteomes" id="UP000275281"/>
    </source>
</evidence>
<dbReference type="PANTHER" id="PTHR11455">
    <property type="entry name" value="CRYPTOCHROME"/>
    <property type="match status" value="1"/>
</dbReference>
<dbReference type="Gene3D" id="3.40.50.620">
    <property type="entry name" value="HUPs"/>
    <property type="match status" value="1"/>
</dbReference>
<comment type="similarity">
    <text evidence="1 7">Belongs to the DNA photolyase class-1 family.</text>
</comment>
<reference evidence="9 10" key="1">
    <citation type="submission" date="2018-11" db="EMBL/GenBank/DDBJ databases">
        <authorList>
            <person name="Ye M.-Q."/>
            <person name="Du Z.-J."/>
        </authorList>
    </citation>
    <scope>NUCLEOTIDE SEQUENCE [LARGE SCALE GENOMIC DNA]</scope>
    <source>
        <strain evidence="9 10">U0105</strain>
    </source>
</reference>
<dbReference type="InterPro" id="IPR014133">
    <property type="entry name" value="Cry_DASH"/>
</dbReference>
<dbReference type="GO" id="GO:0071949">
    <property type="term" value="F:FAD binding"/>
    <property type="evidence" value="ECO:0007669"/>
    <property type="project" value="TreeGrafter"/>
</dbReference>
<comment type="cofactor">
    <cofactor evidence="6 7">
        <name>FAD</name>
        <dbReference type="ChEBI" id="CHEBI:57692"/>
    </cofactor>
    <text evidence="6 7">Binds 1 FAD per subunit.</text>
</comment>
<feature type="binding site" evidence="6">
    <location>
        <position position="228"/>
    </location>
    <ligand>
        <name>FAD</name>
        <dbReference type="ChEBI" id="CHEBI:57692"/>
    </ligand>
</feature>
<dbReference type="Pfam" id="PF00875">
    <property type="entry name" value="DNA_photolyase"/>
    <property type="match status" value="1"/>
</dbReference>
<feature type="domain" description="Photolyase/cryptochrome alpha/beta" evidence="8">
    <location>
        <begin position="7"/>
        <end position="137"/>
    </location>
</feature>
<dbReference type="Gene3D" id="1.25.40.80">
    <property type="match status" value="1"/>
</dbReference>
<evidence type="ECO:0000256" key="3">
    <source>
        <dbReference type="ARBA" id="ARBA00022630"/>
    </source>
</evidence>
<comment type="caution">
    <text evidence="9">The sequence shown here is derived from an EMBL/GenBank/DDBJ whole genome shotgun (WGS) entry which is preliminary data.</text>
</comment>
<evidence type="ECO:0000256" key="2">
    <source>
        <dbReference type="ARBA" id="ARBA00017881"/>
    </source>
</evidence>
<dbReference type="InterPro" id="IPR005101">
    <property type="entry name" value="Cryptochr/Photolyase_FAD-bd"/>
</dbReference>
<evidence type="ECO:0000256" key="5">
    <source>
        <dbReference type="ARBA" id="ARBA00022991"/>
    </source>
</evidence>
<organism evidence="9 10">
    <name type="scientific">Alteromonas sediminis</name>
    <dbReference type="NCBI Taxonomy" id="2259342"/>
    <lineage>
        <taxon>Bacteria</taxon>
        <taxon>Pseudomonadati</taxon>
        <taxon>Pseudomonadota</taxon>
        <taxon>Gammaproteobacteria</taxon>
        <taxon>Alteromonadales</taxon>
        <taxon>Alteromonadaceae</taxon>
        <taxon>Alteromonas/Salinimonas group</taxon>
        <taxon>Alteromonas</taxon>
    </lineage>
</organism>
<dbReference type="InterPro" id="IPR014729">
    <property type="entry name" value="Rossmann-like_a/b/a_fold"/>
</dbReference>
<keyword evidence="5 7" id="KW-0157">Chromophore</keyword>
<accession>A0A3N5Y230</accession>
<dbReference type="NCBIfam" id="TIGR02765">
    <property type="entry name" value="crypto_DASH"/>
    <property type="match status" value="1"/>
</dbReference>
<protein>
    <recommendedName>
        <fullName evidence="2 7">Cryptochrome DASH</fullName>
    </recommendedName>
</protein>
<evidence type="ECO:0000256" key="6">
    <source>
        <dbReference type="PIRSR" id="PIRSR602081-1"/>
    </source>
</evidence>
<dbReference type="InterPro" id="IPR036155">
    <property type="entry name" value="Crypto/Photolyase_N_sf"/>
</dbReference>
<keyword evidence="3 6" id="KW-0285">Flavoprotein</keyword>
<dbReference type="PANTHER" id="PTHR11455:SF22">
    <property type="entry name" value="CRYPTOCHROME DASH"/>
    <property type="match status" value="1"/>
</dbReference>
<dbReference type="InterPro" id="IPR006050">
    <property type="entry name" value="DNA_photolyase_N"/>
</dbReference>
<dbReference type="Pfam" id="PF03441">
    <property type="entry name" value="FAD_binding_7"/>
    <property type="match status" value="1"/>
</dbReference>
<dbReference type="AlphaFoldDB" id="A0A3N5Y230"/>
<comment type="function">
    <text evidence="7">May have a photoreceptor function.</text>
</comment>
<dbReference type="PRINTS" id="PR00147">
    <property type="entry name" value="DNAPHOTLYASE"/>
</dbReference>
<dbReference type="RefSeq" id="WP_124027251.1">
    <property type="nucleotide sequence ID" value="NZ_JBHRSN010000015.1"/>
</dbReference>
<dbReference type="SUPFAM" id="SSF48173">
    <property type="entry name" value="Cryptochrome/photolyase FAD-binding domain"/>
    <property type="match status" value="1"/>
</dbReference>
<dbReference type="InterPro" id="IPR036134">
    <property type="entry name" value="Crypto/Photolyase_FAD-like_sf"/>
</dbReference>
<dbReference type="InterPro" id="IPR002081">
    <property type="entry name" value="Cryptochrome/DNA_photolyase_1"/>
</dbReference>
<evidence type="ECO:0000256" key="7">
    <source>
        <dbReference type="RuleBase" id="RU367151"/>
    </source>
</evidence>
<dbReference type="GO" id="GO:0000719">
    <property type="term" value="P:photoreactive repair"/>
    <property type="evidence" value="ECO:0007669"/>
    <property type="project" value="TreeGrafter"/>
</dbReference>
<dbReference type="Gene3D" id="1.10.579.10">
    <property type="entry name" value="DNA Cyclobutane Dipyrimidine Photolyase, subunit A, domain 3"/>
    <property type="match status" value="1"/>
</dbReference>
<dbReference type="Proteomes" id="UP000275281">
    <property type="component" value="Unassembled WGS sequence"/>
</dbReference>
<comment type="cofactor">
    <cofactor evidence="7">
        <name>(6R)-5,10-methylene-5,6,7,8-tetrahydrofolate</name>
        <dbReference type="ChEBI" id="CHEBI:15636"/>
    </cofactor>
    <text evidence="7">Binds 1 5,10-methenyltetrahydrofolate (MTHF) per subunit.</text>
</comment>
<dbReference type="OrthoDB" id="9772484at2"/>
<evidence type="ECO:0000256" key="1">
    <source>
        <dbReference type="ARBA" id="ARBA00005862"/>
    </source>
</evidence>
<evidence type="ECO:0000259" key="8">
    <source>
        <dbReference type="PROSITE" id="PS51645"/>
    </source>
</evidence>
<feature type="binding site" evidence="6">
    <location>
        <begin position="378"/>
        <end position="380"/>
    </location>
    <ligand>
        <name>FAD</name>
        <dbReference type="ChEBI" id="CHEBI:57692"/>
    </ligand>
</feature>
<sequence>MNERKLLTGLFWFRHDCRLTDMPALRKLADQVDRLLCVYVYDQEWFTTTAYGTTPLGARRNDFIQSGLQSLNRQLFHLGQTLIIEKGQPVEVITRLISHYKVTHMGCAAYAGPNEVHQIARLKEAHEELVFFEDSATLLYESDTLPFSLESMPDHFSPFRRKVEKYSSVNASLPPPEALPPPPSDIDIGTAPPTDCTVTDDAKHIGGEKHALNQIDYYFSRTHAVSRYKETRNGMLGWDFSSKFSAWLANGHVSPRVIYEKLKAYEQAHVANESTYWLFFELLWREFFHWQLTKHKTAFFKISGIQNKLPKTSYDKKRFHLWCQGATGFDIVDANMHELNETGFMSNRGRQLVASCFVHELNLDWRYGAAYFEQQLIDFDVASNYGNWQYLAGVGSDPRGHRQFNLEKQAQYYDADGAFRRKWLT</sequence>
<keyword evidence="10" id="KW-1185">Reference proteome</keyword>
<gene>
    <name evidence="9" type="ORF">DRW07_07420</name>
</gene>
<dbReference type="EMBL" id="RPOK01000002">
    <property type="protein sequence ID" value="RPJ67350.1"/>
    <property type="molecule type" value="Genomic_DNA"/>
</dbReference>
<feature type="binding site" evidence="6">
    <location>
        <begin position="241"/>
        <end position="245"/>
    </location>
    <ligand>
        <name>FAD</name>
        <dbReference type="ChEBI" id="CHEBI:57692"/>
    </ligand>
</feature>
<evidence type="ECO:0000313" key="9">
    <source>
        <dbReference type="EMBL" id="RPJ67350.1"/>
    </source>
</evidence>
<name>A0A3N5Y230_9ALTE</name>
<dbReference type="SUPFAM" id="SSF52425">
    <property type="entry name" value="Cryptochrome/photolyase, N-terminal domain"/>
    <property type="match status" value="1"/>
</dbReference>
<keyword evidence="4 6" id="KW-0274">FAD</keyword>
<evidence type="ECO:0000256" key="4">
    <source>
        <dbReference type="ARBA" id="ARBA00022827"/>
    </source>
</evidence>